<feature type="transmembrane region" description="Helical" evidence="7">
    <location>
        <begin position="69"/>
        <end position="91"/>
    </location>
</feature>
<keyword evidence="3 6" id="KW-0812">Transmembrane</keyword>
<dbReference type="RefSeq" id="WP_147712894.1">
    <property type="nucleotide sequence ID" value="NZ_VKAD01000001.1"/>
</dbReference>
<evidence type="ECO:0000256" key="2">
    <source>
        <dbReference type="ARBA" id="ARBA00008034"/>
    </source>
</evidence>
<sequence>MSEFFAALANPNVPFIRYALFAGLLSSIPFGIIGSFVVVKRMTYIAGAVSHTALGGIGMALYLSTLFGFTLISPLGGAVIFALFSGIIISLATSFSHARIDTIIGATWSIGMSIGMVFIYLTPGYIDPMSYLFGNILLISKTNLIMIAALNGFITLCCLVFFNQFVAVSFDKEFAKTRNINIVLFESFLILLVSLTVILMISLVGIVMVIALLTLPPAIAGLFAKRMKTLVVVAALLCGCITSLGLVLSYVLELPTGSSTVILAGAIYLVCVLAKFMFKRRPLRLSAV</sequence>
<evidence type="ECO:0000256" key="1">
    <source>
        <dbReference type="ARBA" id="ARBA00004141"/>
    </source>
</evidence>
<dbReference type="Gene3D" id="1.10.3470.10">
    <property type="entry name" value="ABC transporter involved in vitamin B12 uptake, BtuC"/>
    <property type="match status" value="1"/>
</dbReference>
<gene>
    <name evidence="8" type="ORF">FME95_02685</name>
</gene>
<dbReference type="PANTHER" id="PTHR30477">
    <property type="entry name" value="ABC-TRANSPORTER METAL-BINDING PROTEIN"/>
    <property type="match status" value="1"/>
</dbReference>
<comment type="similarity">
    <text evidence="2 6">Belongs to the ABC-3 integral membrane protein family.</text>
</comment>
<dbReference type="OrthoDB" id="9783937at2"/>
<evidence type="ECO:0000256" key="4">
    <source>
        <dbReference type="ARBA" id="ARBA00022989"/>
    </source>
</evidence>
<keyword evidence="6" id="KW-0813">Transport</keyword>
<dbReference type="InterPro" id="IPR001626">
    <property type="entry name" value="ABC_TroCD"/>
</dbReference>
<feature type="transmembrane region" description="Helical" evidence="7">
    <location>
        <begin position="258"/>
        <end position="278"/>
    </location>
</feature>
<dbReference type="GO" id="GO:0010043">
    <property type="term" value="P:response to zinc ion"/>
    <property type="evidence" value="ECO:0007669"/>
    <property type="project" value="TreeGrafter"/>
</dbReference>
<keyword evidence="9" id="KW-1185">Reference proteome</keyword>
<dbReference type="Pfam" id="PF00950">
    <property type="entry name" value="ABC-3"/>
    <property type="match status" value="1"/>
</dbReference>
<reference evidence="8 9" key="1">
    <citation type="submission" date="2019-07" db="EMBL/GenBank/DDBJ databases">
        <title>Reinekea sp. strain SSH23 genome sequencing and assembly.</title>
        <authorList>
            <person name="Kim I."/>
        </authorList>
    </citation>
    <scope>NUCLEOTIDE SEQUENCE [LARGE SCALE GENOMIC DNA]</scope>
    <source>
        <strain evidence="8 9">SSH23</strain>
    </source>
</reference>
<feature type="transmembrane region" description="Helical" evidence="7">
    <location>
        <begin position="180"/>
        <end position="200"/>
    </location>
</feature>
<evidence type="ECO:0000256" key="3">
    <source>
        <dbReference type="ARBA" id="ARBA00022692"/>
    </source>
</evidence>
<evidence type="ECO:0000313" key="9">
    <source>
        <dbReference type="Proteomes" id="UP000321764"/>
    </source>
</evidence>
<dbReference type="PANTHER" id="PTHR30477:SF18">
    <property type="entry name" value="METAL TRANSPORT SYSTEM MEMBRANE PROTEIN CT_417-RELATED"/>
    <property type="match status" value="1"/>
</dbReference>
<dbReference type="Proteomes" id="UP000321764">
    <property type="component" value="Unassembled WGS sequence"/>
</dbReference>
<feature type="transmembrane region" description="Helical" evidence="7">
    <location>
        <begin position="103"/>
        <end position="123"/>
    </location>
</feature>
<evidence type="ECO:0000256" key="5">
    <source>
        <dbReference type="ARBA" id="ARBA00023136"/>
    </source>
</evidence>
<keyword evidence="5 7" id="KW-0472">Membrane</keyword>
<dbReference type="GO" id="GO:0043190">
    <property type="term" value="C:ATP-binding cassette (ABC) transporter complex"/>
    <property type="evidence" value="ECO:0007669"/>
    <property type="project" value="InterPro"/>
</dbReference>
<feature type="transmembrane region" description="Helical" evidence="7">
    <location>
        <begin position="143"/>
        <end position="168"/>
    </location>
</feature>
<evidence type="ECO:0000313" key="8">
    <source>
        <dbReference type="EMBL" id="TXR53492.1"/>
    </source>
</evidence>
<protein>
    <submittedName>
        <fullName evidence="8">Metal ABC transporter permease</fullName>
    </submittedName>
</protein>
<dbReference type="GO" id="GO:0055085">
    <property type="term" value="P:transmembrane transport"/>
    <property type="evidence" value="ECO:0007669"/>
    <property type="project" value="InterPro"/>
</dbReference>
<evidence type="ECO:0000256" key="7">
    <source>
        <dbReference type="SAM" id="Phobius"/>
    </source>
</evidence>
<evidence type="ECO:0000256" key="6">
    <source>
        <dbReference type="RuleBase" id="RU003943"/>
    </source>
</evidence>
<keyword evidence="4 7" id="KW-1133">Transmembrane helix</keyword>
<feature type="transmembrane region" description="Helical" evidence="7">
    <location>
        <begin position="44"/>
        <end position="63"/>
    </location>
</feature>
<comment type="caution">
    <text evidence="8">The sequence shown here is derived from an EMBL/GenBank/DDBJ whole genome shotgun (WGS) entry which is preliminary data.</text>
</comment>
<proteinExistence type="inferred from homology"/>
<dbReference type="SUPFAM" id="SSF81345">
    <property type="entry name" value="ABC transporter involved in vitamin B12 uptake, BtuC"/>
    <property type="match status" value="1"/>
</dbReference>
<accession>A0A5C8Z6F7</accession>
<organism evidence="8 9">
    <name type="scientific">Reinekea thalattae</name>
    <dbReference type="NCBI Taxonomy" id="2593301"/>
    <lineage>
        <taxon>Bacteria</taxon>
        <taxon>Pseudomonadati</taxon>
        <taxon>Pseudomonadota</taxon>
        <taxon>Gammaproteobacteria</taxon>
        <taxon>Oceanospirillales</taxon>
        <taxon>Saccharospirillaceae</taxon>
        <taxon>Reinekea</taxon>
    </lineage>
</organism>
<dbReference type="EMBL" id="VKAD01000001">
    <property type="protein sequence ID" value="TXR53492.1"/>
    <property type="molecule type" value="Genomic_DNA"/>
</dbReference>
<feature type="transmembrane region" description="Helical" evidence="7">
    <location>
        <begin position="231"/>
        <end position="252"/>
    </location>
</feature>
<dbReference type="InterPro" id="IPR037294">
    <property type="entry name" value="ABC_BtuC-like"/>
</dbReference>
<name>A0A5C8Z6F7_9GAMM</name>
<feature type="transmembrane region" description="Helical" evidence="7">
    <location>
        <begin position="206"/>
        <end position="224"/>
    </location>
</feature>
<feature type="transmembrane region" description="Helical" evidence="7">
    <location>
        <begin position="15"/>
        <end position="37"/>
    </location>
</feature>
<dbReference type="AlphaFoldDB" id="A0A5C8Z6F7"/>
<comment type="subcellular location">
    <subcellularLocation>
        <location evidence="6">Cell membrane</location>
        <topology evidence="6">Multi-pass membrane protein</topology>
    </subcellularLocation>
    <subcellularLocation>
        <location evidence="1">Membrane</location>
        <topology evidence="1">Multi-pass membrane protein</topology>
    </subcellularLocation>
</comment>